<dbReference type="EMBL" id="NCKV01002382">
    <property type="protein sequence ID" value="RWS26924.1"/>
    <property type="molecule type" value="Genomic_DNA"/>
</dbReference>
<dbReference type="PROSITE" id="PS50262">
    <property type="entry name" value="G_PROTEIN_RECEP_F1_2"/>
    <property type="match status" value="1"/>
</dbReference>
<dbReference type="InterPro" id="IPR000276">
    <property type="entry name" value="GPCR_Rhodpsn"/>
</dbReference>
<evidence type="ECO:0000256" key="5">
    <source>
        <dbReference type="ARBA" id="ARBA00023040"/>
    </source>
</evidence>
<proteinExistence type="inferred from homology"/>
<dbReference type="GO" id="GO:0005886">
    <property type="term" value="C:plasma membrane"/>
    <property type="evidence" value="ECO:0007669"/>
    <property type="project" value="TreeGrafter"/>
</dbReference>
<protein>
    <submittedName>
        <fullName evidence="12">Tachykinin-like peptides receptor 99D</fullName>
    </submittedName>
</protein>
<dbReference type="PANTHER" id="PTHR45695:SF9">
    <property type="entry name" value="LEUCOKININ RECEPTOR"/>
    <property type="match status" value="1"/>
</dbReference>
<sequence>MLNKSETDVIIDLYQIPPVLILLLTLFYFLVSFTAIVGNSMILWIVYRSKRMKCVTNYFIANLAASDLLIGAFSIPFQFQAALLQKWVLPDFMCPFCPTIQVISLNVSIFTLVVLSWDRYQAVIYPLKPKTSKKRVKCLLVIIWVFSTLLAIPTTIAFRVEFVDDESEAAIQKPFCNIIGLDSELWRSYSYTLVALQYCFPLLFISYAYLRMGITLFARDLPGDESGLGNADHAIRRKRKTSFIIAKFCNILHIIF</sequence>
<evidence type="ECO:0000256" key="10">
    <source>
        <dbReference type="SAM" id="Phobius"/>
    </source>
</evidence>
<organism evidence="12 13">
    <name type="scientific">Leptotrombidium deliense</name>
    <dbReference type="NCBI Taxonomy" id="299467"/>
    <lineage>
        <taxon>Eukaryota</taxon>
        <taxon>Metazoa</taxon>
        <taxon>Ecdysozoa</taxon>
        <taxon>Arthropoda</taxon>
        <taxon>Chelicerata</taxon>
        <taxon>Arachnida</taxon>
        <taxon>Acari</taxon>
        <taxon>Acariformes</taxon>
        <taxon>Trombidiformes</taxon>
        <taxon>Prostigmata</taxon>
        <taxon>Anystina</taxon>
        <taxon>Parasitengona</taxon>
        <taxon>Trombiculoidea</taxon>
        <taxon>Trombiculidae</taxon>
        <taxon>Leptotrombidium</taxon>
    </lineage>
</organism>
<evidence type="ECO:0000256" key="1">
    <source>
        <dbReference type="ARBA" id="ARBA00004141"/>
    </source>
</evidence>
<evidence type="ECO:0000259" key="11">
    <source>
        <dbReference type="PROSITE" id="PS50262"/>
    </source>
</evidence>
<feature type="transmembrane region" description="Helical" evidence="10">
    <location>
        <begin position="99"/>
        <end position="117"/>
    </location>
</feature>
<feature type="domain" description="G-protein coupled receptors family 1 profile" evidence="11">
    <location>
        <begin position="38"/>
        <end position="256"/>
    </location>
</feature>
<dbReference type="Gene3D" id="1.20.1070.10">
    <property type="entry name" value="Rhodopsin 7-helix transmembrane proteins"/>
    <property type="match status" value="1"/>
</dbReference>
<feature type="transmembrane region" description="Helical" evidence="10">
    <location>
        <begin position="20"/>
        <end position="47"/>
    </location>
</feature>
<reference evidence="12 13" key="1">
    <citation type="journal article" date="2018" name="Gigascience">
        <title>Genomes of trombidid mites reveal novel predicted allergens and laterally-transferred genes associated with secondary metabolism.</title>
        <authorList>
            <person name="Dong X."/>
            <person name="Chaisiri K."/>
            <person name="Xia D."/>
            <person name="Armstrong S.D."/>
            <person name="Fang Y."/>
            <person name="Donnelly M.J."/>
            <person name="Kadowaki T."/>
            <person name="McGarry J.W."/>
            <person name="Darby A.C."/>
            <person name="Makepeace B.L."/>
        </authorList>
    </citation>
    <scope>NUCLEOTIDE SEQUENCE [LARGE SCALE GENOMIC DNA]</scope>
    <source>
        <strain evidence="12">UoL-UT</strain>
    </source>
</reference>
<evidence type="ECO:0000256" key="9">
    <source>
        <dbReference type="RuleBase" id="RU000688"/>
    </source>
</evidence>
<feature type="transmembrane region" description="Helical" evidence="10">
    <location>
        <begin position="189"/>
        <end position="210"/>
    </location>
</feature>
<evidence type="ECO:0000256" key="3">
    <source>
        <dbReference type="ARBA" id="ARBA00022692"/>
    </source>
</evidence>
<dbReference type="PROSITE" id="PS00237">
    <property type="entry name" value="G_PROTEIN_RECEP_F1_1"/>
    <property type="match status" value="1"/>
</dbReference>
<dbReference type="OrthoDB" id="9445642at2759"/>
<keyword evidence="6 10" id="KW-0472">Membrane</keyword>
<comment type="subcellular location">
    <subcellularLocation>
        <location evidence="1">Membrane</location>
        <topology evidence="1">Multi-pass membrane protein</topology>
    </subcellularLocation>
</comment>
<evidence type="ECO:0000256" key="4">
    <source>
        <dbReference type="ARBA" id="ARBA00022989"/>
    </source>
</evidence>
<keyword evidence="8 9" id="KW-0807">Transducer</keyword>
<keyword evidence="4 10" id="KW-1133">Transmembrane helix</keyword>
<accession>A0A443SHB7</accession>
<comment type="caution">
    <text evidence="12">The sequence shown here is derived from an EMBL/GenBank/DDBJ whole genome shotgun (WGS) entry which is preliminary data.</text>
</comment>
<dbReference type="GO" id="GO:0004930">
    <property type="term" value="F:G protein-coupled receptor activity"/>
    <property type="evidence" value="ECO:0007669"/>
    <property type="project" value="UniProtKB-KW"/>
</dbReference>
<name>A0A443SHB7_9ACAR</name>
<dbReference type="Proteomes" id="UP000288716">
    <property type="component" value="Unassembled WGS sequence"/>
</dbReference>
<dbReference type="SUPFAM" id="SSF81321">
    <property type="entry name" value="Family A G protein-coupled receptor-like"/>
    <property type="match status" value="1"/>
</dbReference>
<evidence type="ECO:0000313" key="13">
    <source>
        <dbReference type="Proteomes" id="UP000288716"/>
    </source>
</evidence>
<keyword evidence="13" id="KW-1185">Reference proteome</keyword>
<dbReference type="PRINTS" id="PR00237">
    <property type="entry name" value="GPCRRHODOPSN"/>
</dbReference>
<evidence type="ECO:0000256" key="6">
    <source>
        <dbReference type="ARBA" id="ARBA00023136"/>
    </source>
</evidence>
<comment type="similarity">
    <text evidence="2 9">Belongs to the G-protein coupled receptor 1 family.</text>
</comment>
<evidence type="ECO:0000256" key="7">
    <source>
        <dbReference type="ARBA" id="ARBA00023170"/>
    </source>
</evidence>
<evidence type="ECO:0000256" key="8">
    <source>
        <dbReference type="ARBA" id="ARBA00023224"/>
    </source>
</evidence>
<gene>
    <name evidence="12" type="ORF">B4U80_00384</name>
</gene>
<dbReference type="AlphaFoldDB" id="A0A443SHB7"/>
<keyword evidence="3 9" id="KW-0812">Transmembrane</keyword>
<dbReference type="InterPro" id="IPR017452">
    <property type="entry name" value="GPCR_Rhodpsn_7TM"/>
</dbReference>
<feature type="transmembrane region" description="Helical" evidence="10">
    <location>
        <begin position="59"/>
        <end position="79"/>
    </location>
</feature>
<dbReference type="VEuPathDB" id="VectorBase:LDEU005116"/>
<dbReference type="Pfam" id="PF00001">
    <property type="entry name" value="7tm_1"/>
    <property type="match status" value="1"/>
</dbReference>
<keyword evidence="7 9" id="KW-0675">Receptor</keyword>
<dbReference type="PANTHER" id="PTHR45695">
    <property type="entry name" value="LEUCOKININ RECEPTOR-RELATED"/>
    <property type="match status" value="1"/>
</dbReference>
<evidence type="ECO:0000256" key="2">
    <source>
        <dbReference type="ARBA" id="ARBA00010663"/>
    </source>
</evidence>
<evidence type="ECO:0000313" key="12">
    <source>
        <dbReference type="EMBL" id="RWS26924.1"/>
    </source>
</evidence>
<feature type="transmembrane region" description="Helical" evidence="10">
    <location>
        <begin position="138"/>
        <end position="158"/>
    </location>
</feature>
<keyword evidence="5 9" id="KW-0297">G-protein coupled receptor</keyword>